<organism evidence="2 3">
    <name type="scientific">Sparassis crispa</name>
    <dbReference type="NCBI Taxonomy" id="139825"/>
    <lineage>
        <taxon>Eukaryota</taxon>
        <taxon>Fungi</taxon>
        <taxon>Dikarya</taxon>
        <taxon>Basidiomycota</taxon>
        <taxon>Agaricomycotina</taxon>
        <taxon>Agaricomycetes</taxon>
        <taxon>Polyporales</taxon>
        <taxon>Sparassidaceae</taxon>
        <taxon>Sparassis</taxon>
    </lineage>
</organism>
<dbReference type="RefSeq" id="XP_027614410.1">
    <property type="nucleotide sequence ID" value="XM_027758609.1"/>
</dbReference>
<feature type="region of interest" description="Disordered" evidence="1">
    <location>
        <begin position="189"/>
        <end position="263"/>
    </location>
</feature>
<dbReference type="GeneID" id="38780414"/>
<dbReference type="Proteomes" id="UP000287166">
    <property type="component" value="Unassembled WGS sequence"/>
</dbReference>
<dbReference type="InParanoid" id="A0A401GMP3"/>
<reference evidence="2 3" key="1">
    <citation type="journal article" date="2018" name="Sci. Rep.">
        <title>Genome sequence of the cauliflower mushroom Sparassis crispa (Hanabiratake) and its association with beneficial usage.</title>
        <authorList>
            <person name="Kiyama R."/>
            <person name="Furutani Y."/>
            <person name="Kawaguchi K."/>
            <person name="Nakanishi T."/>
        </authorList>
    </citation>
    <scope>NUCLEOTIDE SEQUENCE [LARGE SCALE GENOMIC DNA]</scope>
</reference>
<evidence type="ECO:0000313" key="3">
    <source>
        <dbReference type="Proteomes" id="UP000287166"/>
    </source>
</evidence>
<proteinExistence type="predicted"/>
<feature type="region of interest" description="Disordered" evidence="1">
    <location>
        <begin position="268"/>
        <end position="287"/>
    </location>
</feature>
<comment type="caution">
    <text evidence="2">The sequence shown here is derived from an EMBL/GenBank/DDBJ whole genome shotgun (WGS) entry which is preliminary data.</text>
</comment>
<accession>A0A401GMP3</accession>
<evidence type="ECO:0000256" key="1">
    <source>
        <dbReference type="SAM" id="MobiDB-lite"/>
    </source>
</evidence>
<keyword evidence="3" id="KW-1185">Reference proteome</keyword>
<feature type="compositionally biased region" description="Pro residues" evidence="1">
    <location>
        <begin position="223"/>
        <end position="235"/>
    </location>
</feature>
<gene>
    <name evidence="2" type="ORF">SCP_0505480</name>
</gene>
<dbReference type="AlphaFoldDB" id="A0A401GMP3"/>
<feature type="compositionally biased region" description="Basic and acidic residues" evidence="1">
    <location>
        <begin position="278"/>
        <end position="287"/>
    </location>
</feature>
<protein>
    <submittedName>
        <fullName evidence="2">Uncharacterized protein</fullName>
    </submittedName>
</protein>
<dbReference type="EMBL" id="BFAD01000005">
    <property type="protein sequence ID" value="GBE83497.1"/>
    <property type="molecule type" value="Genomic_DNA"/>
</dbReference>
<name>A0A401GMP3_9APHY</name>
<sequence>MSKNEHTGGDSNLTVAPSSLWTRATAARQIWRTFTTALATSPPLTRTVADVFRHHRQLSRDVQQYQHGTSPDPNARPHWERVRDRFLQHLDRGRPPPPAFSPMRRPCRPAIGTPILRLADHKTHAPPAHAVSSPLWLRFHDRAWLDHHADLPACQHQSRAELLAKHAHPLGAYFSPLFYLHFADIQQSQHCTSPDPNARPHCVRNSVRVRGPSPQHLDRRHPPPPAFSPMRPPRGPAVGTPIPRLTHRKTRGPATRAATSTLSLTLRDRARLNQHADLPARESQCRT</sequence>
<feature type="compositionally biased region" description="Low complexity" evidence="1">
    <location>
        <begin position="254"/>
        <end position="263"/>
    </location>
</feature>
<evidence type="ECO:0000313" key="2">
    <source>
        <dbReference type="EMBL" id="GBE83497.1"/>
    </source>
</evidence>